<sequence length="470" mass="52278">MSEQTPLITLNKLTVQRNGRTLVRELTFHLNLGECWAVIGPTGSGKTTFLQALAGQFHAGAATLSRRAPTEFVSFKEESSRFSYSGYFYQQRYQATMSDSPERSDPAYNSIPTLRSFLQLDNDPASLALVDRLGLTPILDRAFIKLSNGQTRKARIGKALLRHPSVLLLDNPFVGLDVTFRAELTAWLSELTNYGLTLVLVTEPDDIPAFTTHVAELKDGGIRWKGAKNSYHPHPPVWPEIEVPILKTISQDPDFEEAFRLSNVTVRYGNTVILNGINWAVQAGERWALFGPNGAGKSVLLSLLYGDHPQAYANDVSVFGHRRGKSGESIWDVKRRIGFVSPELHLYFPQGLSARQVALTGLTDTLTPPNRVSPEIDADLGNLLTYFGLIHLINCPFGTLSAGEQRLILLVRAFLKNAPVLLLDEPFQAIDSFHSQLARKLIDSFTNKTILFVTHNQRELPESIAKIFII</sequence>
<protein>
    <submittedName>
        <fullName evidence="6">ABC transporter</fullName>
    </submittedName>
</protein>
<evidence type="ECO:0000256" key="3">
    <source>
        <dbReference type="ARBA" id="ARBA00022741"/>
    </source>
</evidence>
<dbReference type="PANTHER" id="PTHR43117:SF4">
    <property type="entry name" value="OSMOPROTECTANT IMPORT ATP-BINDING PROTEIN OSMV"/>
    <property type="match status" value="1"/>
</dbReference>
<dbReference type="InterPro" id="IPR003439">
    <property type="entry name" value="ABC_transporter-like_ATP-bd"/>
</dbReference>
<comment type="caution">
    <text evidence="6">The sequence shown here is derived from an EMBL/GenBank/DDBJ whole genome shotgun (WGS) entry which is preliminary data.</text>
</comment>
<evidence type="ECO:0000256" key="4">
    <source>
        <dbReference type="ARBA" id="ARBA00022840"/>
    </source>
</evidence>
<dbReference type="Pfam" id="PF00005">
    <property type="entry name" value="ABC_tran"/>
    <property type="match status" value="2"/>
</dbReference>
<dbReference type="PANTHER" id="PTHR43117">
    <property type="entry name" value="OSMOPROTECTANT IMPORT ATP-BINDING PROTEIN OSMV"/>
    <property type="match status" value="1"/>
</dbReference>
<comment type="similarity">
    <text evidence="1">Belongs to the ABC transporter superfamily.</text>
</comment>
<dbReference type="InterPro" id="IPR027417">
    <property type="entry name" value="P-loop_NTPase"/>
</dbReference>
<dbReference type="InterPro" id="IPR017871">
    <property type="entry name" value="ABC_transporter-like_CS"/>
</dbReference>
<dbReference type="PROSITE" id="PS00211">
    <property type="entry name" value="ABC_TRANSPORTER_1"/>
    <property type="match status" value="1"/>
</dbReference>
<feature type="domain" description="ABC transporter" evidence="5">
    <location>
        <begin position="259"/>
        <end position="470"/>
    </location>
</feature>
<dbReference type="GO" id="GO:0005524">
    <property type="term" value="F:ATP binding"/>
    <property type="evidence" value="ECO:0007669"/>
    <property type="project" value="UniProtKB-KW"/>
</dbReference>
<proteinExistence type="inferred from homology"/>
<reference evidence="6 7" key="1">
    <citation type="submission" date="2018-06" db="EMBL/GenBank/DDBJ databases">
        <title>Spirosoma sp. HMF3257 Genome sequencing and assembly.</title>
        <authorList>
            <person name="Kang H."/>
            <person name="Cha I."/>
            <person name="Kim H."/>
            <person name="Kang J."/>
            <person name="Joh K."/>
        </authorList>
    </citation>
    <scope>NUCLEOTIDE SEQUENCE [LARGE SCALE GENOMIC DNA]</scope>
    <source>
        <strain evidence="6 7">HMF3257</strain>
    </source>
</reference>
<evidence type="ECO:0000256" key="1">
    <source>
        <dbReference type="ARBA" id="ARBA00005417"/>
    </source>
</evidence>
<evidence type="ECO:0000259" key="5">
    <source>
        <dbReference type="PROSITE" id="PS50893"/>
    </source>
</evidence>
<dbReference type="EMBL" id="QLII01000001">
    <property type="protein sequence ID" value="RAI76110.1"/>
    <property type="molecule type" value="Genomic_DNA"/>
</dbReference>
<accession>A0A327NLB9</accession>
<dbReference type="SMART" id="SM00382">
    <property type="entry name" value="AAA"/>
    <property type="match status" value="2"/>
</dbReference>
<dbReference type="OrthoDB" id="9789994at2"/>
<keyword evidence="3" id="KW-0547">Nucleotide-binding</keyword>
<organism evidence="6 7">
    <name type="scientific">Spirosoma telluris</name>
    <dbReference type="NCBI Taxonomy" id="2183553"/>
    <lineage>
        <taxon>Bacteria</taxon>
        <taxon>Pseudomonadati</taxon>
        <taxon>Bacteroidota</taxon>
        <taxon>Cytophagia</taxon>
        <taxon>Cytophagales</taxon>
        <taxon>Cytophagaceae</taxon>
        <taxon>Spirosoma</taxon>
    </lineage>
</organism>
<evidence type="ECO:0000313" key="6">
    <source>
        <dbReference type="EMBL" id="RAI76110.1"/>
    </source>
</evidence>
<dbReference type="RefSeq" id="WP_111345318.1">
    <property type="nucleotide sequence ID" value="NZ_QLII01000001.1"/>
</dbReference>
<dbReference type="AlphaFoldDB" id="A0A327NLB9"/>
<evidence type="ECO:0000256" key="2">
    <source>
        <dbReference type="ARBA" id="ARBA00022448"/>
    </source>
</evidence>
<keyword evidence="4" id="KW-0067">ATP-binding</keyword>
<feature type="domain" description="ABC transporter" evidence="5">
    <location>
        <begin position="8"/>
        <end position="244"/>
    </location>
</feature>
<evidence type="ECO:0000313" key="7">
    <source>
        <dbReference type="Proteomes" id="UP000249016"/>
    </source>
</evidence>
<dbReference type="GO" id="GO:0016887">
    <property type="term" value="F:ATP hydrolysis activity"/>
    <property type="evidence" value="ECO:0007669"/>
    <property type="project" value="InterPro"/>
</dbReference>
<dbReference type="PROSITE" id="PS50893">
    <property type="entry name" value="ABC_TRANSPORTER_2"/>
    <property type="match status" value="2"/>
</dbReference>
<gene>
    <name evidence="6" type="ORF">HMF3257_21465</name>
</gene>
<dbReference type="Proteomes" id="UP000249016">
    <property type="component" value="Unassembled WGS sequence"/>
</dbReference>
<keyword evidence="7" id="KW-1185">Reference proteome</keyword>
<dbReference type="InterPro" id="IPR003593">
    <property type="entry name" value="AAA+_ATPase"/>
</dbReference>
<dbReference type="Gene3D" id="3.40.50.300">
    <property type="entry name" value="P-loop containing nucleotide triphosphate hydrolases"/>
    <property type="match status" value="2"/>
</dbReference>
<name>A0A327NLB9_9BACT</name>
<dbReference type="SUPFAM" id="SSF52540">
    <property type="entry name" value="P-loop containing nucleoside triphosphate hydrolases"/>
    <property type="match status" value="2"/>
</dbReference>
<keyword evidence="2" id="KW-0813">Transport</keyword>